<evidence type="ECO:0000313" key="2">
    <source>
        <dbReference type="Proteomes" id="UP000451233"/>
    </source>
</evidence>
<dbReference type="EMBL" id="WVHS01000003">
    <property type="protein sequence ID" value="MXV16827.1"/>
    <property type="molecule type" value="Genomic_DNA"/>
</dbReference>
<organism evidence="1 2">
    <name type="scientific">Hufsiella ginkgonis</name>
    <dbReference type="NCBI Taxonomy" id="2695274"/>
    <lineage>
        <taxon>Bacteria</taxon>
        <taxon>Pseudomonadati</taxon>
        <taxon>Bacteroidota</taxon>
        <taxon>Sphingobacteriia</taxon>
        <taxon>Sphingobacteriales</taxon>
        <taxon>Sphingobacteriaceae</taxon>
        <taxon>Hufsiella</taxon>
    </lineage>
</organism>
<proteinExistence type="predicted"/>
<dbReference type="AlphaFoldDB" id="A0A7K1Y141"/>
<comment type="caution">
    <text evidence="1">The sequence shown here is derived from an EMBL/GenBank/DDBJ whole genome shotgun (WGS) entry which is preliminary data.</text>
</comment>
<dbReference type="Proteomes" id="UP000451233">
    <property type="component" value="Unassembled WGS sequence"/>
</dbReference>
<accession>A0A7K1Y141</accession>
<name>A0A7K1Y141_9SPHI</name>
<sequence>MAKNNITTADQARKAALAVNENGSVAIFDRIKAIVECGGFYLDVKHELSKNTLEKLSEGKFLIITYKDDRVDGTVHRIKW</sequence>
<keyword evidence="2" id="KW-1185">Reference proteome</keyword>
<reference evidence="1 2" key="1">
    <citation type="submission" date="2019-11" db="EMBL/GenBank/DDBJ databases">
        <title>Pedobacter sp. HMF7056 Genome sequencing and assembly.</title>
        <authorList>
            <person name="Kang H."/>
            <person name="Kim H."/>
            <person name="Joh K."/>
        </authorList>
    </citation>
    <scope>NUCLEOTIDE SEQUENCE [LARGE SCALE GENOMIC DNA]</scope>
    <source>
        <strain evidence="1 2">HMF7056</strain>
    </source>
</reference>
<protein>
    <submittedName>
        <fullName evidence="1">Uncharacterized protein</fullName>
    </submittedName>
</protein>
<gene>
    <name evidence="1" type="ORF">GS398_16110</name>
</gene>
<dbReference type="RefSeq" id="WP_160907799.1">
    <property type="nucleotide sequence ID" value="NZ_WVHS01000003.1"/>
</dbReference>
<evidence type="ECO:0000313" key="1">
    <source>
        <dbReference type="EMBL" id="MXV16827.1"/>
    </source>
</evidence>